<feature type="domain" description="C-type lectin" evidence="2">
    <location>
        <begin position="93"/>
        <end position="177"/>
    </location>
</feature>
<name>A0A3B5QAF0_XIPMA</name>
<reference evidence="4" key="1">
    <citation type="submission" date="2012-01" db="EMBL/GenBank/DDBJ databases">
        <authorList>
            <person name="Walter R."/>
            <person name="Schartl M."/>
            <person name="Warren W."/>
        </authorList>
    </citation>
    <scope>NUCLEOTIDE SEQUENCE [LARGE SCALE GENOMIC DNA]</scope>
    <source>
        <strain evidence="4">JP 163 A</strain>
    </source>
</reference>
<dbReference type="InterPro" id="IPR016187">
    <property type="entry name" value="CTDL_fold"/>
</dbReference>
<dbReference type="InterPro" id="IPR016186">
    <property type="entry name" value="C-type_lectin-like/link_sf"/>
</dbReference>
<dbReference type="InParanoid" id="A0A3B5QAF0"/>
<evidence type="ECO:0000259" key="2">
    <source>
        <dbReference type="PROSITE" id="PS50041"/>
    </source>
</evidence>
<dbReference type="GeneTree" id="ENSGT00990000204328"/>
<proteinExistence type="predicted"/>
<dbReference type="PROSITE" id="PS00615">
    <property type="entry name" value="C_TYPE_LECTIN_1"/>
    <property type="match status" value="1"/>
</dbReference>
<dbReference type="InterPro" id="IPR050111">
    <property type="entry name" value="C-type_lectin/snaclec_domain"/>
</dbReference>
<keyword evidence="1" id="KW-1015">Disulfide bond</keyword>
<dbReference type="Proteomes" id="UP000002852">
    <property type="component" value="Unassembled WGS sequence"/>
</dbReference>
<evidence type="ECO:0000313" key="3">
    <source>
        <dbReference type="Ensembl" id="ENSXMAP00000027131.1"/>
    </source>
</evidence>
<dbReference type="Ensembl" id="ENSXMAT00000030079.1">
    <property type="protein sequence ID" value="ENSXMAP00000027131.1"/>
    <property type="gene ID" value="ENSXMAG00000028701.1"/>
</dbReference>
<keyword evidence="4" id="KW-1185">Reference proteome</keyword>
<dbReference type="SMART" id="SM00034">
    <property type="entry name" value="CLECT"/>
    <property type="match status" value="1"/>
</dbReference>
<dbReference type="Gene3D" id="3.10.100.10">
    <property type="entry name" value="Mannose-Binding Protein A, subunit A"/>
    <property type="match status" value="1"/>
</dbReference>
<sequence length="183" mass="20622">ILGRQQSVMVTQSGKKRAAFAHVVVTSALTGKGEDMLQISPGPRIEPTTATSRTQVLQTWVALSLTPPQHEAIYEKIYQGFSLMQATWLTLHVSHPDENHFVNNLIKNFGPTQGWTWIGLTDVYNEGAWIWSDGSKYIFSNWNETQPDNHEDKENCGQFKSVWNDHECLLNLPFVCASRTACS</sequence>
<evidence type="ECO:0000313" key="4">
    <source>
        <dbReference type="Proteomes" id="UP000002852"/>
    </source>
</evidence>
<dbReference type="InterPro" id="IPR001304">
    <property type="entry name" value="C-type_lectin-like"/>
</dbReference>
<reference evidence="3" key="4">
    <citation type="submission" date="2025-09" db="UniProtKB">
        <authorList>
            <consortium name="Ensembl"/>
        </authorList>
    </citation>
    <scope>IDENTIFICATION</scope>
    <source>
        <strain evidence="3">JP 163 A</strain>
    </source>
</reference>
<reference evidence="4" key="2">
    <citation type="journal article" date="2013" name="Nat. Genet.">
        <title>The genome of the platyfish, Xiphophorus maculatus, provides insights into evolutionary adaptation and several complex traits.</title>
        <authorList>
            <person name="Schartl M."/>
            <person name="Walter R.B."/>
            <person name="Shen Y."/>
            <person name="Garcia T."/>
            <person name="Catchen J."/>
            <person name="Amores A."/>
            <person name="Braasch I."/>
            <person name="Chalopin D."/>
            <person name="Volff J.N."/>
            <person name="Lesch K.P."/>
            <person name="Bisazza A."/>
            <person name="Minx P."/>
            <person name="Hillier L."/>
            <person name="Wilson R.K."/>
            <person name="Fuerstenberg S."/>
            <person name="Boore J."/>
            <person name="Searle S."/>
            <person name="Postlethwait J.H."/>
            <person name="Warren W.C."/>
        </authorList>
    </citation>
    <scope>NUCLEOTIDE SEQUENCE [LARGE SCALE GENOMIC DNA]</scope>
    <source>
        <strain evidence="4">JP 163 A</strain>
    </source>
</reference>
<organism evidence="3 4">
    <name type="scientific">Xiphophorus maculatus</name>
    <name type="common">Southern platyfish</name>
    <name type="synonym">Platypoecilus maculatus</name>
    <dbReference type="NCBI Taxonomy" id="8083"/>
    <lineage>
        <taxon>Eukaryota</taxon>
        <taxon>Metazoa</taxon>
        <taxon>Chordata</taxon>
        <taxon>Craniata</taxon>
        <taxon>Vertebrata</taxon>
        <taxon>Euteleostomi</taxon>
        <taxon>Actinopterygii</taxon>
        <taxon>Neopterygii</taxon>
        <taxon>Teleostei</taxon>
        <taxon>Neoteleostei</taxon>
        <taxon>Acanthomorphata</taxon>
        <taxon>Ovalentaria</taxon>
        <taxon>Atherinomorphae</taxon>
        <taxon>Cyprinodontiformes</taxon>
        <taxon>Poeciliidae</taxon>
        <taxon>Poeciliinae</taxon>
        <taxon>Xiphophorus</taxon>
    </lineage>
</organism>
<protein>
    <recommendedName>
        <fullName evidence="2">C-type lectin domain-containing protein</fullName>
    </recommendedName>
</protein>
<accession>A0A3B5QAF0</accession>
<evidence type="ECO:0000256" key="1">
    <source>
        <dbReference type="ARBA" id="ARBA00023157"/>
    </source>
</evidence>
<dbReference type="PROSITE" id="PS50041">
    <property type="entry name" value="C_TYPE_LECTIN_2"/>
    <property type="match status" value="1"/>
</dbReference>
<reference evidence="3" key="3">
    <citation type="submission" date="2025-08" db="UniProtKB">
        <authorList>
            <consortium name="Ensembl"/>
        </authorList>
    </citation>
    <scope>IDENTIFICATION</scope>
    <source>
        <strain evidence="3">JP 163 A</strain>
    </source>
</reference>
<dbReference type="AlphaFoldDB" id="A0A3B5QAF0"/>
<dbReference type="SUPFAM" id="SSF56436">
    <property type="entry name" value="C-type lectin-like"/>
    <property type="match status" value="1"/>
</dbReference>
<dbReference type="Pfam" id="PF00059">
    <property type="entry name" value="Lectin_C"/>
    <property type="match status" value="1"/>
</dbReference>
<dbReference type="PANTHER" id="PTHR22803">
    <property type="entry name" value="MANNOSE, PHOSPHOLIPASE, LECTIN RECEPTOR RELATED"/>
    <property type="match status" value="1"/>
</dbReference>
<dbReference type="InterPro" id="IPR018378">
    <property type="entry name" value="C-type_lectin_CS"/>
</dbReference>